<proteinExistence type="predicted"/>
<evidence type="ECO:0000313" key="2">
    <source>
        <dbReference type="EMBL" id="JAQ02575.1"/>
    </source>
</evidence>
<reference evidence="2" key="3">
    <citation type="journal article" date="2016" name="Gigascience">
        <title>De novo construction of an expanded transcriptome assembly for the western tarnished plant bug, Lygus hesperus.</title>
        <authorList>
            <person name="Tassone E.E."/>
            <person name="Geib S.M."/>
            <person name="Hall B."/>
            <person name="Fabrick J.A."/>
            <person name="Brent C.S."/>
            <person name="Hull J.J."/>
        </authorList>
    </citation>
    <scope>NUCLEOTIDE SEQUENCE</scope>
</reference>
<accession>A0A0A9YB92</accession>
<dbReference type="EMBL" id="GDHC01016054">
    <property type="protein sequence ID" value="JAQ02575.1"/>
    <property type="molecule type" value="Transcribed_RNA"/>
</dbReference>
<sequence>MQMYSILRQYGVDAVLDVWYGATHTDLIVELPSLGMDPLSARLQMIIATNVPRTHHELASSKCVPPTQDPPPNTLVNPANRYRGADGDTTIHNTKSDAVPVTTRLQSRLLTPPPVDSTHCDITLPQQHSLPCGIWDTTEAAKDINVNYIDTFEFSRTCRVRRSTIPSVLVYLGRLINPF</sequence>
<dbReference type="AlphaFoldDB" id="A0A0A9YB92"/>
<protein>
    <submittedName>
        <fullName evidence="1">Regulator of chromosome condensation</fullName>
    </submittedName>
</protein>
<name>A0A0A9YB92_LYGHE</name>
<organism evidence="1">
    <name type="scientific">Lygus hesperus</name>
    <name type="common">Western plant bug</name>
    <dbReference type="NCBI Taxonomy" id="30085"/>
    <lineage>
        <taxon>Eukaryota</taxon>
        <taxon>Metazoa</taxon>
        <taxon>Ecdysozoa</taxon>
        <taxon>Arthropoda</taxon>
        <taxon>Hexapoda</taxon>
        <taxon>Insecta</taxon>
        <taxon>Pterygota</taxon>
        <taxon>Neoptera</taxon>
        <taxon>Paraneoptera</taxon>
        <taxon>Hemiptera</taxon>
        <taxon>Heteroptera</taxon>
        <taxon>Panheteroptera</taxon>
        <taxon>Cimicomorpha</taxon>
        <taxon>Miridae</taxon>
        <taxon>Mirini</taxon>
        <taxon>Lygus</taxon>
    </lineage>
</organism>
<reference evidence="1" key="2">
    <citation type="submission" date="2014-07" db="EMBL/GenBank/DDBJ databases">
        <authorList>
            <person name="Hull J."/>
        </authorList>
    </citation>
    <scope>NUCLEOTIDE SEQUENCE</scope>
</reference>
<evidence type="ECO:0000313" key="1">
    <source>
        <dbReference type="EMBL" id="JAG26790.1"/>
    </source>
</evidence>
<reference evidence="1" key="1">
    <citation type="journal article" date="2014" name="PLoS ONE">
        <title>Transcriptome-Based Identification of ABC Transporters in the Western Tarnished Plant Bug Lygus hesperus.</title>
        <authorList>
            <person name="Hull J.J."/>
            <person name="Chaney K."/>
            <person name="Geib S.M."/>
            <person name="Fabrick J.A."/>
            <person name="Brent C.S."/>
            <person name="Walsh D."/>
            <person name="Lavine L.C."/>
        </authorList>
    </citation>
    <scope>NUCLEOTIDE SEQUENCE</scope>
</reference>
<gene>
    <name evidence="1" type="primary">ran-3_2</name>
    <name evidence="1" type="ORF">CM83_7421</name>
    <name evidence="2" type="ORF">g.20420</name>
</gene>
<dbReference type="EMBL" id="GBHO01016814">
    <property type="protein sequence ID" value="JAG26790.1"/>
    <property type="molecule type" value="Transcribed_RNA"/>
</dbReference>